<dbReference type="GO" id="GO:0005737">
    <property type="term" value="C:cytoplasm"/>
    <property type="evidence" value="ECO:0007669"/>
    <property type="project" value="UniProtKB-ARBA"/>
</dbReference>
<evidence type="ECO:0000256" key="5">
    <source>
        <dbReference type="RuleBase" id="RU003919"/>
    </source>
</evidence>
<dbReference type="SUPFAM" id="SSF47060">
    <property type="entry name" value="S15/NS1 RNA-binding domain"/>
    <property type="match status" value="1"/>
</dbReference>
<feature type="compositionally biased region" description="Low complexity" evidence="6">
    <location>
        <begin position="14"/>
        <end position="35"/>
    </location>
</feature>
<dbReference type="InterPro" id="IPR009068">
    <property type="entry name" value="uS15_NS1_RNA-bd_sf"/>
</dbReference>
<evidence type="ECO:0000256" key="1">
    <source>
        <dbReference type="ARBA" id="ARBA00008434"/>
    </source>
</evidence>
<evidence type="ECO:0000256" key="6">
    <source>
        <dbReference type="SAM" id="MobiDB-lite"/>
    </source>
</evidence>
<feature type="region of interest" description="Disordered" evidence="6">
    <location>
        <begin position="200"/>
        <end position="223"/>
    </location>
</feature>
<dbReference type="CDD" id="cd00353">
    <property type="entry name" value="Ribosomal_S15p_S13e"/>
    <property type="match status" value="1"/>
</dbReference>
<organism evidence="7">
    <name type="scientific">Chlamydomonas leiostraca</name>
    <dbReference type="NCBI Taxonomy" id="1034604"/>
    <lineage>
        <taxon>Eukaryota</taxon>
        <taxon>Viridiplantae</taxon>
        <taxon>Chlorophyta</taxon>
        <taxon>core chlorophytes</taxon>
        <taxon>Chlorophyceae</taxon>
        <taxon>CS clade</taxon>
        <taxon>Chlamydomonadales</taxon>
        <taxon>Chlamydomonadaceae</taxon>
        <taxon>Chlamydomonas</taxon>
    </lineage>
</organism>
<feature type="compositionally biased region" description="Polar residues" evidence="6">
    <location>
        <begin position="1"/>
        <end position="13"/>
    </location>
</feature>
<keyword evidence="2 5" id="KW-0689">Ribosomal protein</keyword>
<dbReference type="Pfam" id="PF00312">
    <property type="entry name" value="Ribosomal_S15"/>
    <property type="match status" value="1"/>
</dbReference>
<sequence length="223" mass="25404">MAWMSTVSQPSLNATTSEDASRASSSADASTSGSDMGSPRGDLIQQYLALHNESHKKQFTSHKNDIIKQFQRHPGDVGSPEVTVAIWTHFLREQTKHFDQVPKHNAVMRHCEFIANKRRKLLAWMRRDQFASYAMCIQKLGLADVFGQQTLADRYRVGIPHKIEDKDEGTRRRRFAFHRQYVQKKTSQWKRFRPQLMYEDPLLPPPPAAATAGAVGPRSTALE</sequence>
<dbReference type="GO" id="GO:1990904">
    <property type="term" value="C:ribonucleoprotein complex"/>
    <property type="evidence" value="ECO:0007669"/>
    <property type="project" value="UniProtKB-KW"/>
</dbReference>
<evidence type="ECO:0000256" key="4">
    <source>
        <dbReference type="ARBA" id="ARBA00035250"/>
    </source>
</evidence>
<reference evidence="7" key="1">
    <citation type="submission" date="2021-01" db="EMBL/GenBank/DDBJ databases">
        <authorList>
            <person name="Corre E."/>
            <person name="Pelletier E."/>
            <person name="Niang G."/>
            <person name="Scheremetjew M."/>
            <person name="Finn R."/>
            <person name="Kale V."/>
            <person name="Holt S."/>
            <person name="Cochrane G."/>
            <person name="Meng A."/>
            <person name="Brown T."/>
            <person name="Cohen L."/>
        </authorList>
    </citation>
    <scope>NUCLEOTIDE SEQUENCE</scope>
    <source>
        <strain evidence="7">SAG 11-49</strain>
    </source>
</reference>
<dbReference type="GO" id="GO:0005840">
    <property type="term" value="C:ribosome"/>
    <property type="evidence" value="ECO:0007669"/>
    <property type="project" value="UniProtKB-KW"/>
</dbReference>
<protein>
    <recommendedName>
        <fullName evidence="4">Small ribosomal subunit protein uS15c</fullName>
    </recommendedName>
</protein>
<dbReference type="GO" id="GO:0003735">
    <property type="term" value="F:structural constituent of ribosome"/>
    <property type="evidence" value="ECO:0007669"/>
    <property type="project" value="InterPro"/>
</dbReference>
<dbReference type="SMART" id="SM01387">
    <property type="entry name" value="Ribosomal_S15"/>
    <property type="match status" value="1"/>
</dbReference>
<dbReference type="PANTHER" id="PTHR23321:SF26">
    <property type="entry name" value="SMALL RIBOSOMAL SUBUNIT PROTEIN US15M"/>
    <property type="match status" value="1"/>
</dbReference>
<dbReference type="Gene3D" id="1.10.287.10">
    <property type="entry name" value="S15/NS1, RNA-binding"/>
    <property type="match status" value="1"/>
</dbReference>
<dbReference type="EMBL" id="HBFB01028952">
    <property type="protein sequence ID" value="CAD8692018.1"/>
    <property type="molecule type" value="Transcribed_RNA"/>
</dbReference>
<accession>A0A7S0RZC4</accession>
<comment type="similarity">
    <text evidence="1 5">Belongs to the universal ribosomal protein uS15 family.</text>
</comment>
<evidence type="ECO:0000256" key="2">
    <source>
        <dbReference type="ARBA" id="ARBA00022980"/>
    </source>
</evidence>
<dbReference type="InterPro" id="IPR005290">
    <property type="entry name" value="Ribosomal_uS15_bac-type"/>
</dbReference>
<proteinExistence type="inferred from homology"/>
<dbReference type="PANTHER" id="PTHR23321">
    <property type="entry name" value="RIBOSOMAL PROTEIN S15, BACTERIAL AND ORGANELLAR"/>
    <property type="match status" value="1"/>
</dbReference>
<feature type="region of interest" description="Disordered" evidence="6">
    <location>
        <begin position="1"/>
        <end position="39"/>
    </location>
</feature>
<evidence type="ECO:0000256" key="3">
    <source>
        <dbReference type="ARBA" id="ARBA00023274"/>
    </source>
</evidence>
<keyword evidence="3 5" id="KW-0687">Ribonucleoprotein</keyword>
<name>A0A7S0RZC4_9CHLO</name>
<dbReference type="InterPro" id="IPR000589">
    <property type="entry name" value="Ribosomal_uS15"/>
</dbReference>
<dbReference type="AlphaFoldDB" id="A0A7S0RZC4"/>
<gene>
    <name evidence="7" type="ORF">CLEI1391_LOCUS16201</name>
</gene>
<dbReference type="GO" id="GO:0006412">
    <property type="term" value="P:translation"/>
    <property type="evidence" value="ECO:0007669"/>
    <property type="project" value="InterPro"/>
</dbReference>
<evidence type="ECO:0000313" key="7">
    <source>
        <dbReference type="EMBL" id="CAD8692018.1"/>
    </source>
</evidence>